<sequence length="115" mass="13572">MKYIQCNNKKEDILHCRFKKKKKIWFKKKKLSKFYFQKSDRLVFLIIFRNRTERGQISDIKTSSLVGGKLLQFLNPKNAPKISYGKNGLLSKLSAEFFCNLLYLVEGDKSILNIF</sequence>
<organism evidence="1">
    <name type="scientific">Cacopsylla melanoneura</name>
    <dbReference type="NCBI Taxonomy" id="428564"/>
    <lineage>
        <taxon>Eukaryota</taxon>
        <taxon>Metazoa</taxon>
        <taxon>Ecdysozoa</taxon>
        <taxon>Arthropoda</taxon>
        <taxon>Hexapoda</taxon>
        <taxon>Insecta</taxon>
        <taxon>Pterygota</taxon>
        <taxon>Neoptera</taxon>
        <taxon>Paraneoptera</taxon>
        <taxon>Hemiptera</taxon>
        <taxon>Sternorrhyncha</taxon>
        <taxon>Psylloidea</taxon>
        <taxon>Psyllidae</taxon>
        <taxon>Psyllinae</taxon>
        <taxon>Cacopsylla</taxon>
    </lineage>
</organism>
<proteinExistence type="predicted"/>
<accession>A0A8D8PQF9</accession>
<name>A0A8D8PQF9_9HEMI</name>
<evidence type="ECO:0000313" key="1">
    <source>
        <dbReference type="EMBL" id="CAG6609638.1"/>
    </source>
</evidence>
<dbReference type="AlphaFoldDB" id="A0A8D8PQF9"/>
<protein>
    <submittedName>
        <fullName evidence="1">Uncharacterized protein</fullName>
    </submittedName>
</protein>
<dbReference type="EMBL" id="HBUF01015529">
    <property type="protein sequence ID" value="CAG6609638.1"/>
    <property type="molecule type" value="Transcribed_RNA"/>
</dbReference>
<reference evidence="1" key="1">
    <citation type="submission" date="2021-05" db="EMBL/GenBank/DDBJ databases">
        <authorList>
            <person name="Alioto T."/>
            <person name="Alioto T."/>
            <person name="Gomez Garrido J."/>
        </authorList>
    </citation>
    <scope>NUCLEOTIDE SEQUENCE</scope>
</reference>